<feature type="signal peptide" evidence="16">
    <location>
        <begin position="1"/>
        <end position="20"/>
    </location>
</feature>
<feature type="active site" description="Proton acceptor" evidence="13">
    <location>
        <position position="78"/>
    </location>
</feature>
<evidence type="ECO:0000256" key="11">
    <source>
        <dbReference type="ARBA" id="ARBA00023316"/>
    </source>
</evidence>
<comment type="function">
    <text evidence="1">Removes C-terminal D-alanyl residues from sugar-peptide cell wall precursors.</text>
</comment>
<dbReference type="SUPFAM" id="SSF56601">
    <property type="entry name" value="beta-lactamase/transpeptidase-like"/>
    <property type="match status" value="1"/>
</dbReference>
<dbReference type="Gene3D" id="2.60.410.10">
    <property type="entry name" value="D-Ala-D-Ala carboxypeptidase, C-terminal domain"/>
    <property type="match status" value="1"/>
</dbReference>
<keyword evidence="10" id="KW-0573">Peptidoglycan synthesis</keyword>
<dbReference type="PANTHER" id="PTHR21581:SF6">
    <property type="entry name" value="TRAFFICKING PROTEIN PARTICLE COMPLEX SUBUNIT 12"/>
    <property type="match status" value="1"/>
</dbReference>
<dbReference type="PANTHER" id="PTHR21581">
    <property type="entry name" value="D-ALANYL-D-ALANINE CARBOXYPEPTIDASE"/>
    <property type="match status" value="1"/>
</dbReference>
<evidence type="ECO:0000256" key="5">
    <source>
        <dbReference type="ARBA" id="ARBA00022645"/>
    </source>
</evidence>
<evidence type="ECO:0000256" key="3">
    <source>
        <dbReference type="ARBA" id="ARBA00007164"/>
    </source>
</evidence>
<evidence type="ECO:0000313" key="18">
    <source>
        <dbReference type="EMBL" id="NLW35045.1"/>
    </source>
</evidence>
<evidence type="ECO:0000256" key="4">
    <source>
        <dbReference type="ARBA" id="ARBA00012448"/>
    </source>
</evidence>
<proteinExistence type="inferred from homology"/>
<evidence type="ECO:0000256" key="9">
    <source>
        <dbReference type="ARBA" id="ARBA00022960"/>
    </source>
</evidence>
<evidence type="ECO:0000259" key="17">
    <source>
        <dbReference type="SMART" id="SM00936"/>
    </source>
</evidence>
<dbReference type="PRINTS" id="PR00725">
    <property type="entry name" value="DADACBPTASE1"/>
</dbReference>
<keyword evidence="9" id="KW-0133">Cell shape</keyword>
<dbReference type="GO" id="GO:0009252">
    <property type="term" value="P:peptidoglycan biosynthetic process"/>
    <property type="evidence" value="ECO:0007669"/>
    <property type="project" value="UniProtKB-KW"/>
</dbReference>
<evidence type="ECO:0000256" key="15">
    <source>
        <dbReference type="RuleBase" id="RU004016"/>
    </source>
</evidence>
<dbReference type="SUPFAM" id="SSF69189">
    <property type="entry name" value="Penicillin-binding protein associated domain"/>
    <property type="match status" value="1"/>
</dbReference>
<evidence type="ECO:0000256" key="8">
    <source>
        <dbReference type="ARBA" id="ARBA00022801"/>
    </source>
</evidence>
<feature type="chain" id="PRO_5038136769" description="serine-type D-Ala-D-Ala carboxypeptidase" evidence="16">
    <location>
        <begin position="21"/>
        <end position="398"/>
    </location>
</feature>
<accession>A0A971S073</accession>
<dbReference type="InterPro" id="IPR012907">
    <property type="entry name" value="Peptidase_S11_C"/>
</dbReference>
<dbReference type="Gene3D" id="3.40.710.10">
    <property type="entry name" value="DD-peptidase/beta-lactamase superfamily"/>
    <property type="match status" value="1"/>
</dbReference>
<dbReference type="InterPro" id="IPR018044">
    <property type="entry name" value="Peptidase_S11"/>
</dbReference>
<dbReference type="Pfam" id="PF00768">
    <property type="entry name" value="Peptidase_S11"/>
    <property type="match status" value="1"/>
</dbReference>
<keyword evidence="11" id="KW-0961">Cell wall biogenesis/degradation</keyword>
<keyword evidence="6" id="KW-0645">Protease</keyword>
<evidence type="ECO:0000256" key="1">
    <source>
        <dbReference type="ARBA" id="ARBA00003217"/>
    </source>
</evidence>
<dbReference type="SMART" id="SM00936">
    <property type="entry name" value="PBP5_C"/>
    <property type="match status" value="1"/>
</dbReference>
<dbReference type="GO" id="GO:0009002">
    <property type="term" value="F:serine-type D-Ala-D-Ala carboxypeptidase activity"/>
    <property type="evidence" value="ECO:0007669"/>
    <property type="project" value="UniProtKB-EC"/>
</dbReference>
<keyword evidence="7 16" id="KW-0732">Signal</keyword>
<dbReference type="GO" id="GO:0006508">
    <property type="term" value="P:proteolysis"/>
    <property type="evidence" value="ECO:0007669"/>
    <property type="project" value="UniProtKB-KW"/>
</dbReference>
<dbReference type="EMBL" id="JAAYEE010000101">
    <property type="protein sequence ID" value="NLW35045.1"/>
    <property type="molecule type" value="Genomic_DNA"/>
</dbReference>
<evidence type="ECO:0000256" key="2">
    <source>
        <dbReference type="ARBA" id="ARBA00004752"/>
    </source>
</evidence>
<keyword evidence="5 18" id="KW-0121">Carboxypeptidase</keyword>
<name>A0A971S073_9BACT</name>
<organism evidence="18 19">
    <name type="scientific">Syntrophorhabdus aromaticivorans</name>
    <dbReference type="NCBI Taxonomy" id="328301"/>
    <lineage>
        <taxon>Bacteria</taxon>
        <taxon>Pseudomonadati</taxon>
        <taxon>Thermodesulfobacteriota</taxon>
        <taxon>Syntrophorhabdia</taxon>
        <taxon>Syntrophorhabdales</taxon>
        <taxon>Syntrophorhabdaceae</taxon>
        <taxon>Syntrophorhabdus</taxon>
    </lineage>
</organism>
<evidence type="ECO:0000256" key="7">
    <source>
        <dbReference type="ARBA" id="ARBA00022729"/>
    </source>
</evidence>
<dbReference type="AlphaFoldDB" id="A0A971S073"/>
<dbReference type="EC" id="3.4.16.4" evidence="4"/>
<dbReference type="InterPro" id="IPR015956">
    <property type="entry name" value="Peniciliin-bd_prot_C_sf"/>
</dbReference>
<evidence type="ECO:0000256" key="6">
    <source>
        <dbReference type="ARBA" id="ARBA00022670"/>
    </source>
</evidence>
<evidence type="ECO:0000256" key="16">
    <source>
        <dbReference type="SAM" id="SignalP"/>
    </source>
</evidence>
<evidence type="ECO:0000256" key="12">
    <source>
        <dbReference type="ARBA" id="ARBA00034000"/>
    </source>
</evidence>
<dbReference type="InterPro" id="IPR001967">
    <property type="entry name" value="Peptidase_S11_N"/>
</dbReference>
<evidence type="ECO:0000313" key="19">
    <source>
        <dbReference type="Proteomes" id="UP000777265"/>
    </source>
</evidence>
<feature type="binding site" evidence="14">
    <location>
        <position position="242"/>
    </location>
    <ligand>
        <name>substrate</name>
    </ligand>
</feature>
<dbReference type="InterPro" id="IPR037167">
    <property type="entry name" value="Peptidase_S11_C_sf"/>
</dbReference>
<dbReference type="InterPro" id="IPR012338">
    <property type="entry name" value="Beta-lactam/transpept-like"/>
</dbReference>
<evidence type="ECO:0000256" key="10">
    <source>
        <dbReference type="ARBA" id="ARBA00022984"/>
    </source>
</evidence>
<comment type="pathway">
    <text evidence="2">Cell wall biogenesis; peptidoglycan biosynthesis.</text>
</comment>
<comment type="similarity">
    <text evidence="3 15">Belongs to the peptidase S11 family.</text>
</comment>
<protein>
    <recommendedName>
        <fullName evidence="4">serine-type D-Ala-D-Ala carboxypeptidase</fullName>
        <ecNumber evidence="4">3.4.16.4</ecNumber>
    </recommendedName>
</protein>
<gene>
    <name evidence="18" type="ORF">GXY80_06120</name>
</gene>
<evidence type="ECO:0000256" key="13">
    <source>
        <dbReference type="PIRSR" id="PIRSR618044-1"/>
    </source>
</evidence>
<comment type="catalytic activity">
    <reaction evidence="12">
        <text>Preferential cleavage: (Ac)2-L-Lys-D-Ala-|-D-Ala. Also transpeptidation of peptidyl-alanyl moieties that are N-acyl substituents of D-alanine.</text>
        <dbReference type="EC" id="3.4.16.4"/>
    </reaction>
</comment>
<dbReference type="Proteomes" id="UP000777265">
    <property type="component" value="Unassembled WGS sequence"/>
</dbReference>
<evidence type="ECO:0000256" key="14">
    <source>
        <dbReference type="PIRSR" id="PIRSR618044-2"/>
    </source>
</evidence>
<feature type="domain" description="Peptidase S11 D-Ala-D-Ala carboxypeptidase A C-terminal" evidence="17">
    <location>
        <begin position="292"/>
        <end position="383"/>
    </location>
</feature>
<feature type="active site" evidence="13">
    <location>
        <position position="135"/>
    </location>
</feature>
<dbReference type="GO" id="GO:0071555">
    <property type="term" value="P:cell wall organization"/>
    <property type="evidence" value="ECO:0007669"/>
    <property type="project" value="UniProtKB-KW"/>
</dbReference>
<comment type="caution">
    <text evidence="18">The sequence shown here is derived from an EMBL/GenBank/DDBJ whole genome shotgun (WGS) entry which is preliminary data.</text>
</comment>
<sequence length="398" mass="43500">MKQWIIVVLIALLWVPFAGAKPAKKVQAVQGAPKTVQTKAPAVKAEPYKAYIVVEALTGKVVEGENIHEKRPPASVTKLMVALVVMEKLASGEVKLTDRITTSKEASKIGGSQVYLSEGETFSLEDMMKAILVASGNDAAYAVAEHIAGSKDGFVKLMNEKAKALNMVDTEFRSVHGLPPSKGQEPDMTSASDLAVLARELLKYPQILQWTSLKTEPFRDGKFIMNNHNKLLTKLGGVDGLKTGYYAQTGFNVAATAVRNDMRFIVVVLGSPSANIRDSVAIEKFKKAFSRYKMLSVVKRGEVIDKNVILVDGKYPRMKGVAGAGFAYPIPNDKKGTVQKEIVLPARISGEIREGQRLGELIVKFDNEVIGKVDIISPVYVPKANLFTRFIRRLGLNI</sequence>
<reference evidence="18" key="2">
    <citation type="submission" date="2020-01" db="EMBL/GenBank/DDBJ databases">
        <authorList>
            <person name="Campanaro S."/>
        </authorList>
    </citation>
    <scope>NUCLEOTIDE SEQUENCE</scope>
    <source>
        <strain evidence="18">AS06rmzACSIP_7</strain>
    </source>
</reference>
<feature type="active site" description="Acyl-ester intermediate" evidence="13">
    <location>
        <position position="75"/>
    </location>
</feature>
<keyword evidence="8" id="KW-0378">Hydrolase</keyword>
<reference evidence="18" key="1">
    <citation type="journal article" date="2020" name="Biotechnol. Biofuels">
        <title>New insights from the biogas microbiome by comprehensive genome-resolved metagenomics of nearly 1600 species originating from multiple anaerobic digesters.</title>
        <authorList>
            <person name="Campanaro S."/>
            <person name="Treu L."/>
            <person name="Rodriguez-R L.M."/>
            <person name="Kovalovszki A."/>
            <person name="Ziels R.M."/>
            <person name="Maus I."/>
            <person name="Zhu X."/>
            <person name="Kougias P.G."/>
            <person name="Basile A."/>
            <person name="Luo G."/>
            <person name="Schluter A."/>
            <person name="Konstantinidis K.T."/>
            <person name="Angelidaki I."/>
        </authorList>
    </citation>
    <scope>NUCLEOTIDE SEQUENCE</scope>
    <source>
        <strain evidence="18">AS06rmzACSIP_7</strain>
    </source>
</reference>
<dbReference type="GO" id="GO:0008360">
    <property type="term" value="P:regulation of cell shape"/>
    <property type="evidence" value="ECO:0007669"/>
    <property type="project" value="UniProtKB-KW"/>
</dbReference>
<dbReference type="Pfam" id="PF07943">
    <property type="entry name" value="PBP5_C"/>
    <property type="match status" value="1"/>
</dbReference>